<comment type="caution">
    <text evidence="1">The sequence shown here is derived from an EMBL/GenBank/DDBJ whole genome shotgun (WGS) entry which is preliminary data.</text>
</comment>
<dbReference type="EMBL" id="JAPMOS010000002">
    <property type="protein sequence ID" value="KAJ4462521.1"/>
    <property type="molecule type" value="Genomic_DNA"/>
</dbReference>
<name>A0ABQ8UTQ6_9EUKA</name>
<dbReference type="Gene3D" id="3.80.10.10">
    <property type="entry name" value="Ribonuclease Inhibitor"/>
    <property type="match status" value="1"/>
</dbReference>
<evidence type="ECO:0000313" key="1">
    <source>
        <dbReference type="EMBL" id="KAJ4462521.1"/>
    </source>
</evidence>
<dbReference type="InterPro" id="IPR032675">
    <property type="entry name" value="LRR_dom_sf"/>
</dbReference>
<protein>
    <submittedName>
        <fullName evidence="1">Uncharacterized protein</fullName>
    </submittedName>
</protein>
<gene>
    <name evidence="1" type="ORF">PAPYR_493</name>
</gene>
<reference evidence="1" key="1">
    <citation type="journal article" date="2022" name="bioRxiv">
        <title>Genomics of Preaxostyla Flagellates Illuminates Evolutionary Transitions and the Path Towards Mitochondrial Loss.</title>
        <authorList>
            <person name="Novak L.V.F."/>
            <person name="Treitli S.C."/>
            <person name="Pyrih J."/>
            <person name="Halakuc P."/>
            <person name="Pipaliya S.V."/>
            <person name="Vacek V."/>
            <person name="Brzon O."/>
            <person name="Soukal P."/>
            <person name="Eme L."/>
            <person name="Dacks J.B."/>
            <person name="Karnkowska A."/>
            <person name="Elias M."/>
            <person name="Hampl V."/>
        </authorList>
    </citation>
    <scope>NUCLEOTIDE SEQUENCE</scope>
    <source>
        <strain evidence="1">RCP-MX</strain>
    </source>
</reference>
<proteinExistence type="predicted"/>
<dbReference type="SUPFAM" id="SSF52047">
    <property type="entry name" value="RNI-like"/>
    <property type="match status" value="1"/>
</dbReference>
<accession>A0ABQ8UTQ6</accession>
<sequence length="678" mass="74257">MFSVSSKRVRHACAVESDDPWERLPRELLRAIVEASPSPERCYIQLLSLSHVIRQSIRGIIRELSFRSDLITPTITVDALAALVGPCKSIRKLKFPIPDGWSDIDEATRAHWVDETFGGHTRLAVLTRFPPLSEPVVERILSHLPGLAELTVSRHLAMSARLLAALARSCPDLQMLQCSVSETAPPDFAVLAPISGTLHEFELQSFLSSGESLAAFVGSLSAVTSLKLFYCPPAVLKPIASRLTTLELRYCLRDEKDLPGPWLCRLEALCLELDSVRFLAPLFRLLAANRATLSSLNLTLCSLKAANVPEHGLHIFGPAPPDLLGRLVRLSLDICIEDGVMDPVRITSSRLQFLCLRIEPDPELPSSLTLQCPRLRTMKVNAQLNLDGSAPMPDLEEAAFSGERPAVDPAWLLAGASPRLRVLSGVKLTRPDLLARLCACGSLVRLKDLYLDVTRFPNPLILRLPGQLEQLDLDIDVGDRPDAAGGPLPPADLHVEAPGLLDFALCTPAAVPLSARLRLYNCPNVSRLELRSLTGSLSVQTENEMRQLRTISVKGGIDATNLLGLLTRHGARLRKVTYLCGADAELRAVWPQLMEALSGLPRLISLGLDIPKDVCEALPHLPVACPKLRWLYLGLPDAARVVLACPLLEQITGIRDQTRHLEFALPPTWAPRASASMR</sequence>
<evidence type="ECO:0000313" key="2">
    <source>
        <dbReference type="Proteomes" id="UP001141327"/>
    </source>
</evidence>
<organism evidence="1 2">
    <name type="scientific">Paratrimastix pyriformis</name>
    <dbReference type="NCBI Taxonomy" id="342808"/>
    <lineage>
        <taxon>Eukaryota</taxon>
        <taxon>Metamonada</taxon>
        <taxon>Preaxostyla</taxon>
        <taxon>Paratrimastigidae</taxon>
        <taxon>Paratrimastix</taxon>
    </lineage>
</organism>
<dbReference type="Proteomes" id="UP001141327">
    <property type="component" value="Unassembled WGS sequence"/>
</dbReference>
<keyword evidence="2" id="KW-1185">Reference proteome</keyword>